<protein>
    <submittedName>
        <fullName evidence="1">Uncharacterized protein</fullName>
    </submittedName>
</protein>
<dbReference type="EMBL" id="JABEZX010000009">
    <property type="protein sequence ID" value="MBA0566660.1"/>
    <property type="molecule type" value="Genomic_DNA"/>
</dbReference>
<accession>A0A7J8MQ21</accession>
<dbReference type="GO" id="GO:0005840">
    <property type="term" value="C:ribosome"/>
    <property type="evidence" value="ECO:0007669"/>
    <property type="project" value="InterPro"/>
</dbReference>
<dbReference type="Gene3D" id="2.40.150.20">
    <property type="entry name" value="Ribosomal protein L14"/>
    <property type="match status" value="1"/>
</dbReference>
<name>A0A7J8MQ21_9ROSI</name>
<organism evidence="1 2">
    <name type="scientific">Gossypium lobatum</name>
    <dbReference type="NCBI Taxonomy" id="34289"/>
    <lineage>
        <taxon>Eukaryota</taxon>
        <taxon>Viridiplantae</taxon>
        <taxon>Streptophyta</taxon>
        <taxon>Embryophyta</taxon>
        <taxon>Tracheophyta</taxon>
        <taxon>Spermatophyta</taxon>
        <taxon>Magnoliopsida</taxon>
        <taxon>eudicotyledons</taxon>
        <taxon>Gunneridae</taxon>
        <taxon>Pentapetalae</taxon>
        <taxon>rosids</taxon>
        <taxon>malvids</taxon>
        <taxon>Malvales</taxon>
        <taxon>Malvaceae</taxon>
        <taxon>Malvoideae</taxon>
        <taxon>Gossypium</taxon>
    </lineage>
</organism>
<dbReference type="Proteomes" id="UP000593572">
    <property type="component" value="Unassembled WGS sequence"/>
</dbReference>
<dbReference type="AlphaFoldDB" id="A0A7J8MQ21"/>
<keyword evidence="2" id="KW-1185">Reference proteome</keyword>
<evidence type="ECO:0000313" key="1">
    <source>
        <dbReference type="EMBL" id="MBA0566660.1"/>
    </source>
</evidence>
<proteinExistence type="predicted"/>
<dbReference type="InterPro" id="IPR036853">
    <property type="entry name" value="Ribosomal_uL14_sf"/>
</dbReference>
<dbReference type="GO" id="GO:0006412">
    <property type="term" value="P:translation"/>
    <property type="evidence" value="ECO:0007669"/>
    <property type="project" value="InterPro"/>
</dbReference>
<reference evidence="1 2" key="1">
    <citation type="journal article" date="2019" name="Genome Biol. Evol.">
        <title>Insights into the evolution of the New World diploid cottons (Gossypium, subgenus Houzingenia) based on genome sequencing.</title>
        <authorList>
            <person name="Grover C.E."/>
            <person name="Arick M.A. 2nd"/>
            <person name="Thrash A."/>
            <person name="Conover J.L."/>
            <person name="Sanders W.S."/>
            <person name="Peterson D.G."/>
            <person name="Frelichowski J.E."/>
            <person name="Scheffler J.A."/>
            <person name="Scheffler B.E."/>
            <person name="Wendel J.F."/>
        </authorList>
    </citation>
    <scope>NUCLEOTIDE SEQUENCE [LARGE SCALE GENOMIC DNA]</scope>
    <source>
        <strain evidence="1">157</strain>
        <tissue evidence="1">Leaf</tissue>
    </source>
</reference>
<dbReference type="SUPFAM" id="SSF50193">
    <property type="entry name" value="Ribosomal protein L14"/>
    <property type="match status" value="1"/>
</dbReference>
<dbReference type="GO" id="GO:0003735">
    <property type="term" value="F:structural constituent of ribosome"/>
    <property type="evidence" value="ECO:0007669"/>
    <property type="project" value="InterPro"/>
</dbReference>
<sequence>MIQPQTHLNVVDNNKAREFMCI</sequence>
<gene>
    <name evidence="1" type="ORF">Golob_011458</name>
</gene>
<evidence type="ECO:0000313" key="2">
    <source>
        <dbReference type="Proteomes" id="UP000593572"/>
    </source>
</evidence>
<comment type="caution">
    <text evidence="1">The sequence shown here is derived from an EMBL/GenBank/DDBJ whole genome shotgun (WGS) entry which is preliminary data.</text>
</comment>